<evidence type="ECO:0000313" key="3">
    <source>
        <dbReference type="EMBL" id="MBX00034.1"/>
    </source>
</evidence>
<feature type="compositionally biased region" description="Polar residues" evidence="1">
    <location>
        <begin position="14"/>
        <end position="24"/>
    </location>
</feature>
<feature type="compositionally biased region" description="Basic and acidic residues" evidence="1">
    <location>
        <begin position="135"/>
        <end position="145"/>
    </location>
</feature>
<dbReference type="PANTHER" id="PTHR46248:SF9">
    <property type="entry name" value="EXPRESSED PROTEIN"/>
    <property type="match status" value="1"/>
</dbReference>
<accession>A0A2P2K2U1</accession>
<dbReference type="Pfam" id="PF14389">
    <property type="entry name" value="Lzipper-MIP1"/>
    <property type="match status" value="1"/>
</dbReference>
<evidence type="ECO:0000259" key="2">
    <source>
        <dbReference type="Pfam" id="PF14389"/>
    </source>
</evidence>
<name>A0A2P2K2U1_RHIMU</name>
<feature type="compositionally biased region" description="Basic and acidic residues" evidence="1">
    <location>
        <begin position="1"/>
        <end position="12"/>
    </location>
</feature>
<feature type="domain" description="Ternary complex factor MIP1 leucine-zipper" evidence="2">
    <location>
        <begin position="22"/>
        <end position="102"/>
    </location>
</feature>
<evidence type="ECO:0000256" key="1">
    <source>
        <dbReference type="SAM" id="MobiDB-lite"/>
    </source>
</evidence>
<dbReference type="EMBL" id="GGEC01019550">
    <property type="protein sequence ID" value="MBX00034.1"/>
    <property type="molecule type" value="Transcribed_RNA"/>
</dbReference>
<feature type="compositionally biased region" description="Polar residues" evidence="1">
    <location>
        <begin position="163"/>
        <end position="175"/>
    </location>
</feature>
<reference evidence="3" key="1">
    <citation type="submission" date="2018-02" db="EMBL/GenBank/DDBJ databases">
        <title>Rhizophora mucronata_Transcriptome.</title>
        <authorList>
            <person name="Meera S.P."/>
            <person name="Sreeshan A."/>
            <person name="Augustine A."/>
        </authorList>
    </citation>
    <scope>NUCLEOTIDE SEQUENCE</scope>
    <source>
        <tissue evidence="3">Leaf</tissue>
    </source>
</reference>
<dbReference type="InterPro" id="IPR025757">
    <property type="entry name" value="MIP1_Leuzipper"/>
</dbReference>
<feature type="region of interest" description="Disordered" evidence="1">
    <location>
        <begin position="124"/>
        <end position="196"/>
    </location>
</feature>
<feature type="compositionally biased region" description="Polar residues" evidence="1">
    <location>
        <begin position="125"/>
        <end position="134"/>
    </location>
</feature>
<sequence>MQGRKSKDDATKPAKSQQASIRQRKLTLQQEVDKLRKKLRHEENVHRALERAFNRPLGALPRLPSYLPAATLELLAEVAVLEEEVVRLEEQVVHFRQDLYQEAVYISSSKRNIESFADIYHLHPNKNTRTGQHTSVDKKLDESAGSKRHLPSLSENGHGKGNQLCTNSLKSNKGLSVNKPHTDRTPLNRPIVNRPSEKCLDPQKLKVCK</sequence>
<dbReference type="PANTHER" id="PTHR46248">
    <property type="entry name" value="EXPRESSED PROTEIN"/>
    <property type="match status" value="1"/>
</dbReference>
<organism evidence="3">
    <name type="scientific">Rhizophora mucronata</name>
    <name type="common">Asiatic mangrove</name>
    <dbReference type="NCBI Taxonomy" id="61149"/>
    <lineage>
        <taxon>Eukaryota</taxon>
        <taxon>Viridiplantae</taxon>
        <taxon>Streptophyta</taxon>
        <taxon>Embryophyta</taxon>
        <taxon>Tracheophyta</taxon>
        <taxon>Spermatophyta</taxon>
        <taxon>Magnoliopsida</taxon>
        <taxon>eudicotyledons</taxon>
        <taxon>Gunneridae</taxon>
        <taxon>Pentapetalae</taxon>
        <taxon>rosids</taxon>
        <taxon>fabids</taxon>
        <taxon>Malpighiales</taxon>
        <taxon>Rhizophoraceae</taxon>
        <taxon>Rhizophora</taxon>
    </lineage>
</organism>
<feature type="region of interest" description="Disordered" evidence="1">
    <location>
        <begin position="1"/>
        <end position="24"/>
    </location>
</feature>
<dbReference type="AlphaFoldDB" id="A0A2P2K2U1"/>
<proteinExistence type="predicted"/>
<protein>
    <submittedName>
        <fullName evidence="3">Uncharacterized protein LOC105129939 isoform X1</fullName>
    </submittedName>
</protein>